<comment type="cofactor">
    <cofactor evidence="1">
        <name>pantetheine 4'-phosphate</name>
        <dbReference type="ChEBI" id="CHEBI:47942"/>
    </cofactor>
</comment>
<dbReference type="SUPFAM" id="SSF56801">
    <property type="entry name" value="Acetyl-CoA synthetase-like"/>
    <property type="match status" value="2"/>
</dbReference>
<dbReference type="FunFam" id="1.10.1200.10:FF:000016">
    <property type="entry name" value="Non-ribosomal peptide synthase"/>
    <property type="match status" value="1"/>
</dbReference>
<proteinExistence type="predicted"/>
<organism evidence="5 6">
    <name type="scientific">Amycolatopsis vastitatis</name>
    <dbReference type="NCBI Taxonomy" id="1905142"/>
    <lineage>
        <taxon>Bacteria</taxon>
        <taxon>Bacillati</taxon>
        <taxon>Actinomycetota</taxon>
        <taxon>Actinomycetes</taxon>
        <taxon>Pseudonocardiales</taxon>
        <taxon>Pseudonocardiaceae</taxon>
        <taxon>Amycolatopsis</taxon>
    </lineage>
</organism>
<dbReference type="Proteomes" id="UP000215199">
    <property type="component" value="Unassembled WGS sequence"/>
</dbReference>
<dbReference type="PROSITE" id="PS50075">
    <property type="entry name" value="CARRIER"/>
    <property type="match status" value="2"/>
</dbReference>
<dbReference type="InterPro" id="IPR036736">
    <property type="entry name" value="ACP-like_sf"/>
</dbReference>
<dbReference type="GO" id="GO:0031177">
    <property type="term" value="F:phosphopantetheine binding"/>
    <property type="evidence" value="ECO:0007669"/>
    <property type="project" value="InterPro"/>
</dbReference>
<dbReference type="GO" id="GO:0072330">
    <property type="term" value="P:monocarboxylic acid biosynthetic process"/>
    <property type="evidence" value="ECO:0007669"/>
    <property type="project" value="UniProtKB-ARBA"/>
</dbReference>
<dbReference type="GO" id="GO:0044550">
    <property type="term" value="P:secondary metabolite biosynthetic process"/>
    <property type="evidence" value="ECO:0007669"/>
    <property type="project" value="TreeGrafter"/>
</dbReference>
<feature type="domain" description="Carrier" evidence="4">
    <location>
        <begin position="947"/>
        <end position="1022"/>
    </location>
</feature>
<dbReference type="SMART" id="SM00823">
    <property type="entry name" value="PKS_PP"/>
    <property type="match status" value="2"/>
</dbReference>
<dbReference type="PANTHER" id="PTHR45527">
    <property type="entry name" value="NONRIBOSOMAL PEPTIDE SYNTHETASE"/>
    <property type="match status" value="1"/>
</dbReference>
<dbReference type="InterPro" id="IPR001031">
    <property type="entry name" value="Thioesterase"/>
</dbReference>
<keyword evidence="2" id="KW-0596">Phosphopantetheine</keyword>
<dbReference type="SMART" id="SM00824">
    <property type="entry name" value="PKS_TE"/>
    <property type="match status" value="1"/>
</dbReference>
<evidence type="ECO:0000313" key="6">
    <source>
        <dbReference type="Proteomes" id="UP000215199"/>
    </source>
</evidence>
<name>A0A229T285_9PSEU</name>
<dbReference type="PROSITE" id="PS00455">
    <property type="entry name" value="AMP_BINDING"/>
    <property type="match status" value="2"/>
</dbReference>
<dbReference type="Pfam" id="PF13193">
    <property type="entry name" value="AMP-binding_C"/>
    <property type="match status" value="2"/>
</dbReference>
<dbReference type="InterPro" id="IPR006162">
    <property type="entry name" value="Ppantetheine_attach_site"/>
</dbReference>
<keyword evidence="6" id="KW-1185">Reference proteome</keyword>
<dbReference type="CDD" id="cd05930">
    <property type="entry name" value="A_NRPS"/>
    <property type="match status" value="2"/>
</dbReference>
<dbReference type="Pfam" id="PF00975">
    <property type="entry name" value="Thioesterase"/>
    <property type="match status" value="1"/>
</dbReference>
<dbReference type="FunFam" id="3.30.300.30:FF:000010">
    <property type="entry name" value="Enterobactin synthetase component F"/>
    <property type="match status" value="2"/>
</dbReference>
<dbReference type="Gene3D" id="3.40.50.12780">
    <property type="entry name" value="N-terminal domain of ligase-like"/>
    <property type="match status" value="2"/>
</dbReference>
<dbReference type="InterPro" id="IPR020802">
    <property type="entry name" value="TesA-like"/>
</dbReference>
<dbReference type="GO" id="GO:0008610">
    <property type="term" value="P:lipid biosynthetic process"/>
    <property type="evidence" value="ECO:0007669"/>
    <property type="project" value="UniProtKB-ARBA"/>
</dbReference>
<sequence length="2371" mass="256937">MKRSRIDDILPLSPLQKGLLFHSEFDRDAEDVYIIQVVAHLEGPLDAEALRTAAAALFERHASLRACFRYPKSGRPLQVVPKTVTVPWEEVDLTGLPESESDAETARIRAADRVRRFDLARPPLLRFTLVRLAGQRFQLVWTVHHLVLDGWSMPVLVSELFTLYENGSDPTVLPPVTPYRDYLAWLAEQDETAAREAWRAMLDGVEEPTRLTAVEPGRTPVLPELVVRELPETATARLRSWAREHGLTVNTVVQGAWAILLGRLTGRRDVVFGAVSSGRPAALPGVERMVGLFVNTLPVRVDLDPKLSVVDILTTLQTQQATMLPHLHVSLADVQNDIPGLAGTGELFDTAIMFENFPSSGENDVMGDIRITRVDSHDPQHYPLSLVIDTGERLCVHYAYAPDLLTREQTEVIADRFARLLDTIVSGDRRLAALDVLSDRERRRLLVEWNDTDRPDRYEGVVDRVGRCAVKRPNAVAVTDATGSVSYAVLLRRASALARRVDGLVAILADPGIGFVTAVLGTLAAGGAYLPLDVDAPKARLAALLAGSGAGHLVTDAAHAALAAELADGVPVVVLDGAEDVPATPRGRLDDLAYVIFTSGSTGKPKGAMVHRRGMVNHLLAKIEDLGLSEGDTVVQNAPVTFDVSVWQMLAPLMVGGSVRVVSRDQAADPEVLFGLVAAEQVAVLEVVPSLLRTAVESWDSGADRPDLNALRWLVVTGEALPPDLCAGWLRHIPGIPLVNAYGPTECSDDVTHAFITDVPRRTPIGAAIRNTKLYVLGDELRPVPVGVPGELYVGGTGVGRGYLDDPRQTAATFVADPFDGGRMYRTGDRVVRRADGQLEFLERRDQQVKIRGHRIELGEIESALRTHPDVSDAAVVVWEEPPGEKRLVAYVTGADPSVRDHLAARLPAYLIPSAIVALDALPLTPNGKLDRRALPAPAWGERAAQAARTPVEDILCGIMADVLGLPEVGVHEDFFELGGHSLSATVVASRVRSALGRELSVRGLFEARTAARLAGRLTGAGEARPALGRRVRPDVLSLSFAQQRMWFLNRLDGSTGRYNMPTALRLSGELDRDALRGALADVCDRHESLRTVYPDTGGHPYQEILDTRAELVAETIEPDRLAEALDAELNRGFDLAREIPLRAKLFALSPDEHVLVLVMHHIAGDGQSMDVLLTDLAQACELRRDGKGGLPEPAVQYADYTLWQRELLGTADDPDSVLSRQLAFWTRELADLPEELALPTDRPRRGLTTFAGGMVPFEVSAELHRGLTTLARQAGATVFMVVQAALATLLTKLGAGTDIPIGTPIAGRTDEALEELIGFFVNTLVLRTDTAGDPTFASLVRRVRETSLAAYAHQDLPFEQVVDALNPSRSLTRAPLFQVMLTFQNTEDARFEVPGLDVREELFLSSTAKFDLTFLMSEQAAGGIRGLLEYSAELFDRETAERIVTRFLRVLDSVVTEPARPLSRIDVLDDIERRQVLQEWNDTARPGDYEGIVERTCRLAAANPDAVAVVDATGSISYATLVRRATALAGRLNGLVAVLAEPGIGFVTAVLGALAAGGAFVPLDVNAPVARIAALFADSGAEWLVVDEAHRELAEQLGAPRVLVLSDGEQTPAEPRGRADDLAYVIFTSGSTGKPKGAMVHRSGMVNHLLAKIEDLGLSEKDSVVQNAPVTFDVSVWQMLAPLMVGGTVRAVGREVAADPGALFGLVDTEGLTVLEVVPSLLRVALNRWDVGAPVPSLASLRWLVVTGEALPPDLCSRWHRHFPGIPIVNAYGPTECSDDVTHAFIGKDDASFRGFRVAKPPARGEAPDVTAGDVRVPIGRAVRNTRLYVLGDDLRPVPVGVPGELYVAGSGVGRGYLNDPGRTAVTFVADPFAGGRMYRTGDRVTYRRDGQLEFVERRDTQVKIRGHRIELGEIESLLRAHPDVSDAVVVVREDTQGDKRLVAYLVGDDTAVRQHLADRLPVYLVPSAFIRLDALPLTANGKVDRKALPAPGVTRSAGREPRTMAEQILCDAVADELGLERVGADDSFFELGGNSLQSVALTERAAAAGLRLTVMDVFAHRTIEDLARIAESRETATDGQVARLDVRAWVSEAAEREVDPLAPVLPIRTTGDQPPLFCIHSGLGLGLSYFGFAGHIGSDRPIYALQAPNISTTLPLPGTMEAVAANYVAEIRKVQPEGPYHLLGWSYGGVAAHEIAVQLQEAGEEVAFLANLDGYPFVAGRDQDILDDQELIIHFLGHAGFDRAEFAGRRLTPADVVSVLRRGNSPLAVFDAQSMANVLAVMHNHAVHLQAFRPRYFAGRMLLFVAVPGLTDGEAEPWARQWRPHVDAVDARTLVCGHEFMMHPGPQSLIGAVVAEELRRVTEARGVST</sequence>
<evidence type="ECO:0000256" key="1">
    <source>
        <dbReference type="ARBA" id="ARBA00001957"/>
    </source>
</evidence>
<accession>A0A229T285</accession>
<dbReference type="CDD" id="cd19543">
    <property type="entry name" value="DCL_NRPS"/>
    <property type="match status" value="1"/>
</dbReference>
<dbReference type="RefSeq" id="WP_093949598.1">
    <property type="nucleotide sequence ID" value="NZ_NMUL01000023.1"/>
</dbReference>
<dbReference type="SUPFAM" id="SSF52777">
    <property type="entry name" value="CoA-dependent acyltransferases"/>
    <property type="match status" value="4"/>
</dbReference>
<evidence type="ECO:0000313" key="5">
    <source>
        <dbReference type="EMBL" id="OXM65193.1"/>
    </source>
</evidence>
<evidence type="ECO:0000259" key="4">
    <source>
        <dbReference type="PROSITE" id="PS50075"/>
    </source>
</evidence>
<dbReference type="GO" id="GO:0005829">
    <property type="term" value="C:cytosol"/>
    <property type="evidence" value="ECO:0007669"/>
    <property type="project" value="TreeGrafter"/>
</dbReference>
<dbReference type="PANTHER" id="PTHR45527:SF1">
    <property type="entry name" value="FATTY ACID SYNTHASE"/>
    <property type="match status" value="1"/>
</dbReference>
<dbReference type="PROSITE" id="PS00012">
    <property type="entry name" value="PHOSPHOPANTETHEINE"/>
    <property type="match status" value="1"/>
</dbReference>
<dbReference type="InterPro" id="IPR009081">
    <property type="entry name" value="PP-bd_ACP"/>
</dbReference>
<dbReference type="InterPro" id="IPR023213">
    <property type="entry name" value="CAT-like_dom_sf"/>
</dbReference>
<dbReference type="InterPro" id="IPR025110">
    <property type="entry name" value="AMP-bd_C"/>
</dbReference>
<comment type="caution">
    <text evidence="5">The sequence shown here is derived from an EMBL/GenBank/DDBJ whole genome shotgun (WGS) entry which is preliminary data.</text>
</comment>
<dbReference type="InterPro" id="IPR042099">
    <property type="entry name" value="ANL_N_sf"/>
</dbReference>
<dbReference type="InterPro" id="IPR000873">
    <property type="entry name" value="AMP-dep_synth/lig_dom"/>
</dbReference>
<dbReference type="InterPro" id="IPR020845">
    <property type="entry name" value="AMP-binding_CS"/>
</dbReference>
<dbReference type="OrthoDB" id="2378856at2"/>
<dbReference type="Gene3D" id="3.40.50.1820">
    <property type="entry name" value="alpha/beta hydrolase"/>
    <property type="match status" value="1"/>
</dbReference>
<evidence type="ECO:0000256" key="2">
    <source>
        <dbReference type="ARBA" id="ARBA00022450"/>
    </source>
</evidence>
<dbReference type="NCBIfam" id="TIGR01733">
    <property type="entry name" value="AA-adenyl-dom"/>
    <property type="match status" value="2"/>
</dbReference>
<dbReference type="Gene3D" id="3.30.559.10">
    <property type="entry name" value="Chloramphenicol acetyltransferase-like domain"/>
    <property type="match status" value="2"/>
</dbReference>
<dbReference type="Pfam" id="PF00501">
    <property type="entry name" value="AMP-binding"/>
    <property type="match status" value="2"/>
</dbReference>
<protein>
    <submittedName>
        <fullName evidence="5">Non-ribosomal peptide synthetase</fullName>
    </submittedName>
</protein>
<dbReference type="InterPro" id="IPR045851">
    <property type="entry name" value="AMP-bd_C_sf"/>
</dbReference>
<dbReference type="Pfam" id="PF00550">
    <property type="entry name" value="PP-binding"/>
    <property type="match status" value="2"/>
</dbReference>
<dbReference type="Gene3D" id="3.30.300.30">
    <property type="match status" value="2"/>
</dbReference>
<dbReference type="Gene3D" id="1.10.1200.10">
    <property type="entry name" value="ACP-like"/>
    <property type="match status" value="1"/>
</dbReference>
<feature type="domain" description="Carrier" evidence="4">
    <location>
        <begin position="2002"/>
        <end position="2076"/>
    </location>
</feature>
<evidence type="ECO:0000256" key="3">
    <source>
        <dbReference type="ARBA" id="ARBA00022553"/>
    </source>
</evidence>
<dbReference type="CDD" id="cd19540">
    <property type="entry name" value="LCL_NRPS-like"/>
    <property type="match status" value="1"/>
</dbReference>
<dbReference type="EMBL" id="NMUL01000023">
    <property type="protein sequence ID" value="OXM65193.1"/>
    <property type="molecule type" value="Genomic_DNA"/>
</dbReference>
<dbReference type="InterPro" id="IPR020806">
    <property type="entry name" value="PKS_PP-bd"/>
</dbReference>
<dbReference type="SUPFAM" id="SSF53474">
    <property type="entry name" value="alpha/beta-Hydrolases"/>
    <property type="match status" value="1"/>
</dbReference>
<keyword evidence="3" id="KW-0597">Phosphoprotein</keyword>
<dbReference type="InterPro" id="IPR010071">
    <property type="entry name" value="AA_adenyl_dom"/>
</dbReference>
<reference evidence="6" key="1">
    <citation type="submission" date="2017-07" db="EMBL/GenBank/DDBJ databases">
        <title>Comparative genome mining reveals phylogenetic distribution patterns of secondary metabolites in Amycolatopsis.</title>
        <authorList>
            <person name="Adamek M."/>
            <person name="Alanjary M."/>
            <person name="Sales-Ortells H."/>
            <person name="Goodfellow M."/>
            <person name="Bull A.T."/>
            <person name="Kalinowski J."/>
            <person name="Ziemert N."/>
        </authorList>
    </citation>
    <scope>NUCLEOTIDE SEQUENCE [LARGE SCALE GENOMIC DNA]</scope>
    <source>
        <strain evidence="6">H5</strain>
    </source>
</reference>
<dbReference type="Pfam" id="PF00668">
    <property type="entry name" value="Condensation"/>
    <property type="match status" value="2"/>
</dbReference>
<dbReference type="Gene3D" id="3.30.559.30">
    <property type="entry name" value="Nonribosomal peptide synthetase, condensation domain"/>
    <property type="match status" value="2"/>
</dbReference>
<dbReference type="InterPro" id="IPR029058">
    <property type="entry name" value="AB_hydrolase_fold"/>
</dbReference>
<dbReference type="InterPro" id="IPR001242">
    <property type="entry name" value="Condensation_dom"/>
</dbReference>
<dbReference type="SUPFAM" id="SSF47336">
    <property type="entry name" value="ACP-like"/>
    <property type="match status" value="2"/>
</dbReference>
<gene>
    <name evidence="5" type="ORF">CF165_22845</name>
</gene>
<dbReference type="GO" id="GO:0003824">
    <property type="term" value="F:catalytic activity"/>
    <property type="evidence" value="ECO:0007669"/>
    <property type="project" value="InterPro"/>
</dbReference>
<dbReference type="GO" id="GO:0043041">
    <property type="term" value="P:amino acid activation for nonribosomal peptide biosynthetic process"/>
    <property type="evidence" value="ECO:0007669"/>
    <property type="project" value="TreeGrafter"/>
</dbReference>